<feature type="compositionally biased region" description="Acidic residues" evidence="1">
    <location>
        <begin position="192"/>
        <end position="201"/>
    </location>
</feature>
<name>A0A382VYU6_9ZZZZ</name>
<dbReference type="EMBL" id="UINC01155687">
    <property type="protein sequence ID" value="SVD51687.1"/>
    <property type="molecule type" value="Genomic_DNA"/>
</dbReference>
<evidence type="ECO:0000313" key="2">
    <source>
        <dbReference type="EMBL" id="SVD51687.1"/>
    </source>
</evidence>
<proteinExistence type="predicted"/>
<feature type="compositionally biased region" description="Pro residues" evidence="1">
    <location>
        <begin position="202"/>
        <end position="217"/>
    </location>
</feature>
<accession>A0A382VYU6</accession>
<feature type="non-terminal residue" evidence="2">
    <location>
        <position position="1"/>
    </location>
</feature>
<dbReference type="AlphaFoldDB" id="A0A382VYU6"/>
<organism evidence="2">
    <name type="scientific">marine metagenome</name>
    <dbReference type="NCBI Taxonomy" id="408172"/>
    <lineage>
        <taxon>unclassified sequences</taxon>
        <taxon>metagenomes</taxon>
        <taxon>ecological metagenomes</taxon>
    </lineage>
</organism>
<feature type="region of interest" description="Disordered" evidence="1">
    <location>
        <begin position="20"/>
        <end position="46"/>
    </location>
</feature>
<gene>
    <name evidence="2" type="ORF">METZ01_LOCUS404541</name>
</gene>
<protein>
    <submittedName>
        <fullName evidence="2">Uncharacterized protein</fullName>
    </submittedName>
</protein>
<feature type="region of interest" description="Disordered" evidence="1">
    <location>
        <begin position="192"/>
        <end position="217"/>
    </location>
</feature>
<evidence type="ECO:0000256" key="1">
    <source>
        <dbReference type="SAM" id="MobiDB-lite"/>
    </source>
</evidence>
<sequence length="217" mass="24390">PIESEDLWVTLEPFVEQHLENREERKRDEQRQRREEAMAKSRERHNQQLAEQLGLNPFQAEQLAKLRDEFQAKRRELMMPEEGEPFDPKRLPEILGQLEKEERTRLVGFLTPEQVNQYQNRSSQSVQFMSLGDGDVAGALSEALNISIQIPPGAAGASAIRTLTVQGEAVGDDAGAAFIIEESDFIADVEEPGEIIFEEGEPPLPFPPLPGPPPPEE</sequence>
<reference evidence="2" key="1">
    <citation type="submission" date="2018-05" db="EMBL/GenBank/DDBJ databases">
        <authorList>
            <person name="Lanie J.A."/>
            <person name="Ng W.-L."/>
            <person name="Kazmierczak K.M."/>
            <person name="Andrzejewski T.M."/>
            <person name="Davidsen T.M."/>
            <person name="Wayne K.J."/>
            <person name="Tettelin H."/>
            <person name="Glass J.I."/>
            <person name="Rusch D."/>
            <person name="Podicherti R."/>
            <person name="Tsui H.-C.T."/>
            <person name="Winkler M.E."/>
        </authorList>
    </citation>
    <scope>NUCLEOTIDE SEQUENCE</scope>
</reference>